<reference evidence="1 2" key="1">
    <citation type="submission" date="2020-08" db="EMBL/GenBank/DDBJ databases">
        <title>Genomic Encyclopedia of Type Strains, Phase IV (KMG-IV): sequencing the most valuable type-strain genomes for metagenomic binning, comparative biology and taxonomic classification.</title>
        <authorList>
            <person name="Goeker M."/>
        </authorList>
    </citation>
    <scope>NUCLEOTIDE SEQUENCE [LARGE SCALE GENOMIC DNA]</scope>
    <source>
        <strain evidence="1 2">DSM 101465</strain>
    </source>
</reference>
<evidence type="ECO:0000313" key="2">
    <source>
        <dbReference type="Proteomes" id="UP000588017"/>
    </source>
</evidence>
<dbReference type="RefSeq" id="WP_183332247.1">
    <property type="nucleotide sequence ID" value="NZ_BMHX01000002.1"/>
</dbReference>
<dbReference type="Proteomes" id="UP000588017">
    <property type="component" value="Unassembled WGS sequence"/>
</dbReference>
<dbReference type="AlphaFoldDB" id="A0A841K3G3"/>
<gene>
    <name evidence="1" type="ORF">HNQ73_000655</name>
</gene>
<organism evidence="1 2">
    <name type="scientific">Chelatococcus composti</name>
    <dbReference type="NCBI Taxonomy" id="1743235"/>
    <lineage>
        <taxon>Bacteria</taxon>
        <taxon>Pseudomonadati</taxon>
        <taxon>Pseudomonadota</taxon>
        <taxon>Alphaproteobacteria</taxon>
        <taxon>Hyphomicrobiales</taxon>
        <taxon>Chelatococcaceae</taxon>
        <taxon>Chelatococcus</taxon>
    </lineage>
</organism>
<accession>A0A841K3G3</accession>
<sequence length="511" mass="55877">MTLVLEIEFLSGVAFAAVGPDSTEPDWPPQPDRIFSALVASWAARGEREDELRALQWLEELAVPSLFASDAERRRGVTVYVPANDASSAKQKHARHVLPAMRNRQERAGGFPAARPHDPVLRLCWPKAQPDDATFSALQALAHDTPYVGHSTSLTRCRFLLDPVVDLEKATMPRRSVYRGRLEELRAAYARFEQSVDKKDRPQRGMRVLPRPAPPTARANVFADGGQWLILEHVGGDMPDVRASALVARTVRDALLSGYRKIGLGDDIPEVISGHAPDGSPSRNPHLAIVPLAFAGFPYADGHVMGFALVPPAGTSILARPGAPETDDTRAFRRALRQLTKIDQAGRRVLEVRSEERTPREQAFGVDMALTFDPPGPASLDPARYTRPARIFATVTPIVLDRHLKRSGAERLEEAAEQIATACRNIGLPEPEAVVVDKHSAVEGAPSAYPSGRAPRWMNWRLPPSLASRQLTHAVIRFAEPVEGPVILGAGRFVGLGLCLPIDRRGDDAAR</sequence>
<name>A0A841K3G3_9HYPH</name>
<dbReference type="Pfam" id="PF09609">
    <property type="entry name" value="Cas_GSU0054"/>
    <property type="match status" value="2"/>
</dbReference>
<proteinExistence type="predicted"/>
<keyword evidence="2" id="KW-1185">Reference proteome</keyword>
<evidence type="ECO:0000313" key="1">
    <source>
        <dbReference type="EMBL" id="MBB6167037.1"/>
    </source>
</evidence>
<comment type="caution">
    <text evidence="1">The sequence shown here is derived from an EMBL/GenBank/DDBJ whole genome shotgun (WGS) entry which is preliminary data.</text>
</comment>
<protein>
    <submittedName>
        <fullName evidence="1">CRISPR-associated protein Csb2</fullName>
    </submittedName>
</protein>
<dbReference type="NCBIfam" id="TIGR02165">
    <property type="entry name" value="cas5_6_GSU0054"/>
    <property type="match status" value="1"/>
</dbReference>
<dbReference type="InterPro" id="IPR019089">
    <property type="entry name" value="Cas_GSU0054"/>
</dbReference>
<dbReference type="EMBL" id="JACHEH010000002">
    <property type="protein sequence ID" value="MBB6167037.1"/>
    <property type="molecule type" value="Genomic_DNA"/>
</dbReference>